<dbReference type="Proteomes" id="UP001156560">
    <property type="component" value="Plasmid pHLA"/>
</dbReference>
<name>A0AA47L9Y4_VIBPH</name>
<reference evidence="1" key="1">
    <citation type="submission" date="2022-12" db="EMBL/GenBank/DDBJ databases">
        <title>Vibrio parahaemolyticus become highly virulent by producing novel Tc toxins.</title>
        <authorList>
            <person name="Yang F."/>
            <person name="You Y."/>
            <person name="Lai Q."/>
            <person name="Xu L."/>
            <person name="Li F."/>
        </authorList>
    </citation>
    <scope>NUCLEOTIDE SEQUENCE</scope>
    <source>
        <strain evidence="1">Vp-HL-202005</strain>
        <plasmid evidence="1">pHLA</plasmid>
    </source>
</reference>
<gene>
    <name evidence="1" type="ORF">O1Q84_26445</name>
</gene>
<evidence type="ECO:0000313" key="1">
    <source>
        <dbReference type="EMBL" id="WAT93660.1"/>
    </source>
</evidence>
<protein>
    <submittedName>
        <fullName evidence="1">Uncharacterized protein</fullName>
    </submittedName>
</protein>
<sequence>MVDVNTKGVNDAFERLSAAALQNADSEGNCVVDANDLSTLLMAFTLSKPKNVNTYGNGEETSHIVTQTLSDFTAKAE</sequence>
<evidence type="ECO:0000313" key="2">
    <source>
        <dbReference type="Proteomes" id="UP001156560"/>
    </source>
</evidence>
<keyword evidence="1" id="KW-0614">Plasmid</keyword>
<geneLocation type="plasmid" evidence="1 2">
    <name>pHLA</name>
</geneLocation>
<proteinExistence type="predicted"/>
<organism evidence="1 2">
    <name type="scientific">Vibrio parahaemolyticus</name>
    <dbReference type="NCBI Taxonomy" id="670"/>
    <lineage>
        <taxon>Bacteria</taxon>
        <taxon>Pseudomonadati</taxon>
        <taxon>Pseudomonadota</taxon>
        <taxon>Gammaproteobacteria</taxon>
        <taxon>Vibrionales</taxon>
        <taxon>Vibrionaceae</taxon>
        <taxon>Vibrio</taxon>
    </lineage>
</organism>
<dbReference type="RefSeq" id="WP_025634875.1">
    <property type="nucleotide sequence ID" value="NZ_CP114196.1"/>
</dbReference>
<dbReference type="EMBL" id="CP114196">
    <property type="protein sequence ID" value="WAT93660.1"/>
    <property type="molecule type" value="Genomic_DNA"/>
</dbReference>
<dbReference type="AlphaFoldDB" id="A0AA47L9Y4"/>
<accession>A0AA47L9Y4</accession>